<protein>
    <submittedName>
        <fullName evidence="1">Uncharacterized protein</fullName>
    </submittedName>
</protein>
<evidence type="ECO:0000313" key="1">
    <source>
        <dbReference type="EMBL" id="EJN57657.1"/>
    </source>
</evidence>
<dbReference type="AlphaFoldDB" id="J3ETV4"/>
<accession>J3ETV4</accession>
<gene>
    <name evidence="1" type="ORF">HSB1_40180</name>
</gene>
<sequence length="52" mass="5894">MGCWSVVGGVSRKDSHAVNIPHLDTTCCHFLFRHFENVRVSLLIYTGTEETE</sequence>
<dbReference type="Proteomes" id="UP000007813">
    <property type="component" value="Unassembled WGS sequence"/>
</dbReference>
<dbReference type="EMBL" id="ALJD01000012">
    <property type="protein sequence ID" value="EJN57657.1"/>
    <property type="molecule type" value="Genomic_DNA"/>
</dbReference>
<evidence type="ECO:0000313" key="2">
    <source>
        <dbReference type="Proteomes" id="UP000007813"/>
    </source>
</evidence>
<organism evidence="1 2">
    <name type="scientific">Halogranum salarium B-1</name>
    <dbReference type="NCBI Taxonomy" id="1210908"/>
    <lineage>
        <taxon>Archaea</taxon>
        <taxon>Methanobacteriati</taxon>
        <taxon>Methanobacteriota</taxon>
        <taxon>Stenosarchaea group</taxon>
        <taxon>Halobacteria</taxon>
        <taxon>Halobacteriales</taxon>
        <taxon>Haloferacaceae</taxon>
    </lineage>
</organism>
<name>J3ETV4_9EURY</name>
<reference evidence="1 2" key="1">
    <citation type="journal article" date="2012" name="J. Bacteriol.">
        <title>Draft Genome Sequence of the Extremely Halophilic Archaeon Halogranum salarium B-1T.</title>
        <authorList>
            <person name="Kim K.K."/>
            <person name="Lee K.C."/>
            <person name="Lee J.S."/>
        </authorList>
    </citation>
    <scope>NUCLEOTIDE SEQUENCE [LARGE SCALE GENOMIC DNA]</scope>
    <source>
        <strain evidence="1 2">B-1</strain>
    </source>
</reference>
<proteinExistence type="predicted"/>
<comment type="caution">
    <text evidence="1">The sequence shown here is derived from an EMBL/GenBank/DDBJ whole genome shotgun (WGS) entry which is preliminary data.</text>
</comment>